<dbReference type="Proteomes" id="UP000234498">
    <property type="component" value="Unassembled WGS sequence"/>
</dbReference>
<evidence type="ECO:0000313" key="1">
    <source>
        <dbReference type="EMBL" id="SMX65385.1"/>
    </source>
</evidence>
<sequence>MRSLYVSDAPTDEFLRLHQCNYTPLNSRMAQTPARSSGEDSAYSKVWRLMSSRISGNGNQGAKQRPER</sequence>
<dbReference type="EMBL" id="FXZA01000001">
    <property type="protein sequence ID" value="SMX65385.1"/>
    <property type="molecule type" value="Genomic_DNA"/>
</dbReference>
<reference evidence="2" key="1">
    <citation type="submission" date="2017-03" db="EMBL/GenBank/DDBJ databases">
        <authorList>
            <person name="Monnet C."/>
        </authorList>
    </citation>
    <scope>NUCLEOTIDE SEQUENCE [LARGE SCALE GENOMIC DNA]</scope>
    <source>
        <strain evidence="2">Mu101</strain>
    </source>
</reference>
<evidence type="ECO:0000313" key="2">
    <source>
        <dbReference type="Proteomes" id="UP000234498"/>
    </source>
</evidence>
<accession>A0A2H1HR35</accession>
<organism evidence="1 2">
    <name type="scientific">Brevibacterium linens</name>
    <dbReference type="NCBI Taxonomy" id="1703"/>
    <lineage>
        <taxon>Bacteria</taxon>
        <taxon>Bacillati</taxon>
        <taxon>Actinomycetota</taxon>
        <taxon>Actinomycetes</taxon>
        <taxon>Micrococcales</taxon>
        <taxon>Brevibacteriaceae</taxon>
        <taxon>Brevibacterium</taxon>
    </lineage>
</organism>
<dbReference type="AlphaFoldDB" id="A0A2H1HR35"/>
<gene>
    <name evidence="1" type="ORF">BLIN101_00417</name>
</gene>
<proteinExistence type="predicted"/>
<protein>
    <submittedName>
        <fullName evidence="1">Uncharacterized protein</fullName>
    </submittedName>
</protein>
<name>A0A2H1HR35_BRELN</name>